<dbReference type="RefSeq" id="XP_052120477.1">
    <property type="nucleotide sequence ID" value="XM_052264517.1"/>
</dbReference>
<protein>
    <submittedName>
        <fullName evidence="3">Uncharacterized protein LOC127748909</fullName>
    </submittedName>
</protein>
<feature type="compositionally biased region" description="Basic and acidic residues" evidence="1">
    <location>
        <begin position="72"/>
        <end position="85"/>
    </location>
</feature>
<gene>
    <name evidence="3" type="primary">LOC127748909</name>
</gene>
<dbReference type="AlphaFoldDB" id="A0A9C6U064"/>
<feature type="compositionally biased region" description="Low complexity" evidence="1">
    <location>
        <begin position="11"/>
        <end position="25"/>
    </location>
</feature>
<feature type="compositionally biased region" description="Low complexity" evidence="1">
    <location>
        <begin position="45"/>
        <end position="54"/>
    </location>
</feature>
<evidence type="ECO:0000256" key="1">
    <source>
        <dbReference type="SAM" id="MobiDB-lite"/>
    </source>
</evidence>
<feature type="region of interest" description="Disordered" evidence="1">
    <location>
        <begin position="1"/>
        <end position="201"/>
    </location>
</feature>
<evidence type="ECO:0000313" key="3">
    <source>
        <dbReference type="RefSeq" id="XP_052120477.1"/>
    </source>
</evidence>
<sequence>MDRGGRDSDEPPWGRAGPAASGASGPDRRALDCIPEDLFFLTPRPGASPSSASSDLQDNDTDDARSASGLERQGEAAGHRTHLSEQGRQGALTPPVPGEPLGGVHISEWGSGPEGSAHRHKPGNGPDDWAIFDVLVRHPVEDHGEGREEQQQGASNAQKQHESPPAPEHGGGLPRHHADDFPPVLTRKEDARHAVATLHAA</sequence>
<proteinExistence type="predicted"/>
<dbReference type="KEGG" id="foc:127748909"/>
<dbReference type="GeneID" id="127748909"/>
<keyword evidence="2" id="KW-1185">Reference proteome</keyword>
<dbReference type="Proteomes" id="UP000504606">
    <property type="component" value="Unplaced"/>
</dbReference>
<name>A0A9C6U064_FRAOC</name>
<feature type="compositionally biased region" description="Basic and acidic residues" evidence="1">
    <location>
        <begin position="176"/>
        <end position="193"/>
    </location>
</feature>
<organism evidence="2 3">
    <name type="scientific">Frankliniella occidentalis</name>
    <name type="common">Western flower thrips</name>
    <name type="synonym">Euthrips occidentalis</name>
    <dbReference type="NCBI Taxonomy" id="133901"/>
    <lineage>
        <taxon>Eukaryota</taxon>
        <taxon>Metazoa</taxon>
        <taxon>Ecdysozoa</taxon>
        <taxon>Arthropoda</taxon>
        <taxon>Hexapoda</taxon>
        <taxon>Insecta</taxon>
        <taxon>Pterygota</taxon>
        <taxon>Neoptera</taxon>
        <taxon>Paraneoptera</taxon>
        <taxon>Thysanoptera</taxon>
        <taxon>Terebrantia</taxon>
        <taxon>Thripoidea</taxon>
        <taxon>Thripidae</taxon>
        <taxon>Frankliniella</taxon>
    </lineage>
</organism>
<evidence type="ECO:0000313" key="2">
    <source>
        <dbReference type="Proteomes" id="UP000504606"/>
    </source>
</evidence>
<feature type="compositionally biased region" description="Basic and acidic residues" evidence="1">
    <location>
        <begin position="135"/>
        <end position="150"/>
    </location>
</feature>
<reference evidence="3" key="1">
    <citation type="submission" date="2025-08" db="UniProtKB">
        <authorList>
            <consortium name="RefSeq"/>
        </authorList>
    </citation>
    <scope>IDENTIFICATION</scope>
    <source>
        <tissue evidence="3">Whole organism</tissue>
    </source>
</reference>
<accession>A0A9C6U064</accession>